<sequence>MEPEMVEMKTYNLLQSAAETKWQSIVQTTKARQWRVRLGLNPTFLSTFLCRACELLPLKDMNPCLPQQFEGFSPPNQNNNNLSSTIKLQSLCIFISVSLYFLDCFCSLSKINLYSN</sequence>
<accession>A0ACB8XZ93</accession>
<comment type="caution">
    <text evidence="1">The sequence shown here is derived from an EMBL/GenBank/DDBJ whole genome shotgun (WGS) entry which is preliminary data.</text>
</comment>
<name>A0ACB8XZ93_9ASTR</name>
<reference evidence="2" key="1">
    <citation type="journal article" date="2022" name="Mol. Ecol. Resour.">
        <title>The genomes of chicory, endive, great burdock and yacon provide insights into Asteraceae palaeo-polyploidization history and plant inulin production.</title>
        <authorList>
            <person name="Fan W."/>
            <person name="Wang S."/>
            <person name="Wang H."/>
            <person name="Wang A."/>
            <person name="Jiang F."/>
            <person name="Liu H."/>
            <person name="Zhao H."/>
            <person name="Xu D."/>
            <person name="Zhang Y."/>
        </authorList>
    </citation>
    <scope>NUCLEOTIDE SEQUENCE [LARGE SCALE GENOMIC DNA]</scope>
    <source>
        <strain evidence="2">cv. Yunnan</strain>
    </source>
</reference>
<evidence type="ECO:0000313" key="1">
    <source>
        <dbReference type="EMBL" id="KAI3676634.1"/>
    </source>
</evidence>
<dbReference type="Proteomes" id="UP001056120">
    <property type="component" value="Linkage Group LG29"/>
</dbReference>
<protein>
    <submittedName>
        <fullName evidence="1">Uncharacterized protein</fullName>
    </submittedName>
</protein>
<reference evidence="1 2" key="2">
    <citation type="journal article" date="2022" name="Mol. Ecol. Resour.">
        <title>The genomes of chicory, endive, great burdock and yacon provide insights into Asteraceae paleo-polyploidization history and plant inulin production.</title>
        <authorList>
            <person name="Fan W."/>
            <person name="Wang S."/>
            <person name="Wang H."/>
            <person name="Wang A."/>
            <person name="Jiang F."/>
            <person name="Liu H."/>
            <person name="Zhao H."/>
            <person name="Xu D."/>
            <person name="Zhang Y."/>
        </authorList>
    </citation>
    <scope>NUCLEOTIDE SEQUENCE [LARGE SCALE GENOMIC DNA]</scope>
    <source>
        <strain evidence="2">cv. Yunnan</strain>
        <tissue evidence="1">Leaves</tissue>
    </source>
</reference>
<keyword evidence="2" id="KW-1185">Reference proteome</keyword>
<dbReference type="EMBL" id="CM042046">
    <property type="protein sequence ID" value="KAI3676634.1"/>
    <property type="molecule type" value="Genomic_DNA"/>
</dbReference>
<gene>
    <name evidence="1" type="ORF">L1987_86246</name>
</gene>
<organism evidence="1 2">
    <name type="scientific">Smallanthus sonchifolius</name>
    <dbReference type="NCBI Taxonomy" id="185202"/>
    <lineage>
        <taxon>Eukaryota</taxon>
        <taxon>Viridiplantae</taxon>
        <taxon>Streptophyta</taxon>
        <taxon>Embryophyta</taxon>
        <taxon>Tracheophyta</taxon>
        <taxon>Spermatophyta</taxon>
        <taxon>Magnoliopsida</taxon>
        <taxon>eudicotyledons</taxon>
        <taxon>Gunneridae</taxon>
        <taxon>Pentapetalae</taxon>
        <taxon>asterids</taxon>
        <taxon>campanulids</taxon>
        <taxon>Asterales</taxon>
        <taxon>Asteraceae</taxon>
        <taxon>Asteroideae</taxon>
        <taxon>Heliantheae alliance</taxon>
        <taxon>Millerieae</taxon>
        <taxon>Smallanthus</taxon>
    </lineage>
</organism>
<proteinExistence type="predicted"/>
<evidence type="ECO:0000313" key="2">
    <source>
        <dbReference type="Proteomes" id="UP001056120"/>
    </source>
</evidence>